<evidence type="ECO:0000256" key="2">
    <source>
        <dbReference type="ARBA" id="ARBA00010519"/>
    </source>
</evidence>
<comment type="catalytic activity">
    <reaction evidence="9">
        <text>a quinone + NADH + 5 H(+)(in) = a quinol + NAD(+) + 4 H(+)(out)</text>
        <dbReference type="Rhea" id="RHEA:57888"/>
        <dbReference type="ChEBI" id="CHEBI:15378"/>
        <dbReference type="ChEBI" id="CHEBI:24646"/>
        <dbReference type="ChEBI" id="CHEBI:57540"/>
        <dbReference type="ChEBI" id="CHEBI:57945"/>
        <dbReference type="ChEBI" id="CHEBI:132124"/>
    </reaction>
</comment>
<keyword evidence="9" id="KW-0830">Ubiquinone</keyword>
<keyword evidence="11" id="KW-1185">Reference proteome</keyword>
<evidence type="ECO:0000256" key="6">
    <source>
        <dbReference type="ARBA" id="ARBA00022989"/>
    </source>
</evidence>
<evidence type="ECO:0000256" key="8">
    <source>
        <dbReference type="ARBA" id="ARBA00023136"/>
    </source>
</evidence>
<keyword evidence="9" id="KW-0874">Quinone</keyword>
<evidence type="ECO:0000256" key="5">
    <source>
        <dbReference type="ARBA" id="ARBA00022967"/>
    </source>
</evidence>
<evidence type="ECO:0000256" key="1">
    <source>
        <dbReference type="ARBA" id="ARBA00004141"/>
    </source>
</evidence>
<comment type="function">
    <text evidence="9">NDH-1 shuttles electrons from NADH, via FMN and iron-sulfur (Fe-S) centers, to quinones in the respiratory chain. The immediate electron acceptor for the enzyme in this species is believed to be ubiquinone. Couples the redox reaction to proton translocation (for every two electrons transferred, four hydrogen ions are translocated across the cytoplasmic membrane), and thus conserves the redox energy in a proton gradient.</text>
</comment>
<keyword evidence="3 9" id="KW-0813">Transport</keyword>
<reference evidence="11" key="1">
    <citation type="journal article" date="2019" name="Int. J. Syst. Evol. Microbiol.">
        <title>The Global Catalogue of Microorganisms (GCM) 10K type strain sequencing project: providing services to taxonomists for standard genome sequencing and annotation.</title>
        <authorList>
            <consortium name="The Broad Institute Genomics Platform"/>
            <consortium name="The Broad Institute Genome Sequencing Center for Infectious Disease"/>
            <person name="Wu L."/>
            <person name="Ma J."/>
        </authorList>
    </citation>
    <scope>NUCLEOTIDE SEQUENCE [LARGE SCALE GENOMIC DNA]</scope>
    <source>
        <strain evidence="11">CCUG 57942</strain>
    </source>
</reference>
<gene>
    <name evidence="9 10" type="primary">nuoK</name>
    <name evidence="10" type="ORF">ACFSW8_00930</name>
</gene>
<organism evidence="10 11">
    <name type="scientific">Rubritalea tangerina</name>
    <dbReference type="NCBI Taxonomy" id="430798"/>
    <lineage>
        <taxon>Bacteria</taxon>
        <taxon>Pseudomonadati</taxon>
        <taxon>Verrucomicrobiota</taxon>
        <taxon>Verrucomicrobiia</taxon>
        <taxon>Verrucomicrobiales</taxon>
        <taxon>Rubritaleaceae</taxon>
        <taxon>Rubritalea</taxon>
    </lineage>
</organism>
<dbReference type="InterPro" id="IPR001133">
    <property type="entry name" value="NADH_UbQ_OxRdtase_chain4L/K"/>
</dbReference>
<comment type="caution">
    <text evidence="10">The sequence shown here is derived from an EMBL/GenBank/DDBJ whole genome shotgun (WGS) entry which is preliminary data.</text>
</comment>
<keyword evidence="6 9" id="KW-1133">Transmembrane helix</keyword>
<dbReference type="EC" id="7.1.1.-" evidence="9"/>
<dbReference type="PANTHER" id="PTHR11434">
    <property type="entry name" value="NADH-UBIQUINONE OXIDOREDUCTASE SUBUNIT ND4L"/>
    <property type="match status" value="1"/>
</dbReference>
<evidence type="ECO:0000313" key="10">
    <source>
        <dbReference type="EMBL" id="MFD2157456.1"/>
    </source>
</evidence>
<evidence type="ECO:0000313" key="11">
    <source>
        <dbReference type="Proteomes" id="UP001597389"/>
    </source>
</evidence>
<protein>
    <recommendedName>
        <fullName evidence="9">NADH-quinone oxidoreductase subunit K</fullName>
        <ecNumber evidence="9">7.1.1.-</ecNumber>
    </recommendedName>
    <alternativeName>
        <fullName evidence="9">NADH dehydrogenase I subunit K</fullName>
    </alternativeName>
    <alternativeName>
        <fullName evidence="9">NDH-1 subunit K</fullName>
    </alternativeName>
</protein>
<dbReference type="RefSeq" id="WP_377091179.1">
    <property type="nucleotide sequence ID" value="NZ_JBHSJL010000014.1"/>
</dbReference>
<dbReference type="HAMAP" id="MF_01456">
    <property type="entry name" value="NDH1_NuoK"/>
    <property type="match status" value="1"/>
</dbReference>
<keyword evidence="4 9" id="KW-0812">Transmembrane</keyword>
<proteinExistence type="inferred from homology"/>
<dbReference type="EMBL" id="JBHUJB010000005">
    <property type="protein sequence ID" value="MFD2157456.1"/>
    <property type="molecule type" value="Genomic_DNA"/>
</dbReference>
<dbReference type="InterPro" id="IPR039428">
    <property type="entry name" value="NUOK/Mnh_C1-like"/>
</dbReference>
<name>A0ABW4Z7D0_9BACT</name>
<feature type="transmembrane region" description="Helical" evidence="9">
    <location>
        <begin position="33"/>
        <end position="56"/>
    </location>
</feature>
<sequence>MPTASLTEYLFMSGLLFSIGLAGVIIRRNIIVIFMCLELMLAAASLTLVAFSRANLQGGLPDYDGQMLVFFIITVAAAEVAVGLAIIVALYRARQTINTEDLTSLQG</sequence>
<comment type="subunit">
    <text evidence="9">NDH-1 is composed of 14 different subunits. Subunits NuoA, H, J, K, L, M, N constitute the membrane sector of the complex.</text>
</comment>
<evidence type="ECO:0000256" key="3">
    <source>
        <dbReference type="ARBA" id="ARBA00022448"/>
    </source>
</evidence>
<evidence type="ECO:0000256" key="9">
    <source>
        <dbReference type="HAMAP-Rule" id="MF_01456"/>
    </source>
</evidence>
<dbReference type="Gene3D" id="1.10.287.3510">
    <property type="match status" value="1"/>
</dbReference>
<evidence type="ECO:0000256" key="7">
    <source>
        <dbReference type="ARBA" id="ARBA00023027"/>
    </source>
</evidence>
<feature type="transmembrane region" description="Helical" evidence="9">
    <location>
        <begin position="6"/>
        <end position="26"/>
    </location>
</feature>
<comment type="similarity">
    <text evidence="2 9">Belongs to the complex I subunit 4L family.</text>
</comment>
<dbReference type="Proteomes" id="UP001597389">
    <property type="component" value="Unassembled WGS sequence"/>
</dbReference>
<feature type="transmembrane region" description="Helical" evidence="9">
    <location>
        <begin position="68"/>
        <end position="91"/>
    </location>
</feature>
<accession>A0ABW4Z7D0</accession>
<dbReference type="Pfam" id="PF00420">
    <property type="entry name" value="Oxidored_q2"/>
    <property type="match status" value="1"/>
</dbReference>
<dbReference type="PANTHER" id="PTHR11434:SF21">
    <property type="entry name" value="NADH DEHYDROGENASE SUBUNIT 4L-RELATED"/>
    <property type="match status" value="1"/>
</dbReference>
<dbReference type="NCBIfam" id="NF004321">
    <property type="entry name" value="PRK05715.1-3"/>
    <property type="match status" value="1"/>
</dbReference>
<keyword evidence="9" id="KW-1003">Cell membrane</keyword>
<keyword evidence="7 9" id="KW-0520">NAD</keyword>
<keyword evidence="8 9" id="KW-0472">Membrane</keyword>
<dbReference type="GO" id="GO:0050136">
    <property type="term" value="F:NADH dehydrogenase (quinone) (non-electrogenic) activity"/>
    <property type="evidence" value="ECO:0007669"/>
    <property type="project" value="UniProtKB-EC"/>
</dbReference>
<evidence type="ECO:0000256" key="4">
    <source>
        <dbReference type="ARBA" id="ARBA00022692"/>
    </source>
</evidence>
<keyword evidence="5 9" id="KW-1278">Translocase</keyword>
<comment type="subcellular location">
    <subcellularLocation>
        <location evidence="9">Cell membrane</location>
        <topology evidence="9">Multi-pass membrane protein</topology>
    </subcellularLocation>
    <subcellularLocation>
        <location evidence="1">Membrane</location>
        <topology evidence="1">Multi-pass membrane protein</topology>
    </subcellularLocation>
</comment>
<dbReference type="NCBIfam" id="NF004320">
    <property type="entry name" value="PRK05715.1-2"/>
    <property type="match status" value="1"/>
</dbReference>
<keyword evidence="10" id="KW-0560">Oxidoreductase</keyword>